<keyword evidence="7 12" id="KW-0997">Cell inner membrane</keyword>
<protein>
    <recommendedName>
        <fullName evidence="4 12">Heme exporter protein D</fullName>
    </recommendedName>
</protein>
<evidence type="ECO:0000313" key="13">
    <source>
        <dbReference type="EMBL" id="RXT48369.1"/>
    </source>
</evidence>
<gene>
    <name evidence="13" type="ORF">B5V03_10435</name>
</gene>
<evidence type="ECO:0000256" key="7">
    <source>
        <dbReference type="ARBA" id="ARBA00022519"/>
    </source>
</evidence>
<comment type="subcellular location">
    <subcellularLocation>
        <location evidence="2 12">Cell inner membrane</location>
        <topology evidence="2 12">Single-pass membrane protein</topology>
    </subcellularLocation>
</comment>
<dbReference type="Proteomes" id="UP000290819">
    <property type="component" value="Unassembled WGS sequence"/>
</dbReference>
<evidence type="ECO:0000256" key="4">
    <source>
        <dbReference type="ARBA" id="ARBA00016461"/>
    </source>
</evidence>
<name>A0A4V1P6P9_9BRAD</name>
<reference evidence="13 14" key="1">
    <citation type="submission" date="2017-03" db="EMBL/GenBank/DDBJ databases">
        <authorList>
            <person name="Safronova V.I."/>
            <person name="Sazanova A.L."/>
            <person name="Chirak E.R."/>
        </authorList>
    </citation>
    <scope>NUCLEOTIDE SEQUENCE [LARGE SCALE GENOMIC DNA]</scope>
    <source>
        <strain evidence="13 14">Opo-243</strain>
    </source>
</reference>
<evidence type="ECO:0000256" key="9">
    <source>
        <dbReference type="ARBA" id="ARBA00022748"/>
    </source>
</evidence>
<evidence type="ECO:0000256" key="3">
    <source>
        <dbReference type="ARBA" id="ARBA00008741"/>
    </source>
</evidence>
<dbReference type="InterPro" id="IPR007078">
    <property type="entry name" value="Haem_export_protD_CcmD"/>
</dbReference>
<evidence type="ECO:0000256" key="2">
    <source>
        <dbReference type="ARBA" id="ARBA00004377"/>
    </source>
</evidence>
<evidence type="ECO:0000256" key="1">
    <source>
        <dbReference type="ARBA" id="ARBA00002442"/>
    </source>
</evidence>
<evidence type="ECO:0000256" key="10">
    <source>
        <dbReference type="ARBA" id="ARBA00022989"/>
    </source>
</evidence>
<dbReference type="NCBIfam" id="TIGR03141">
    <property type="entry name" value="cytochro_ccmD"/>
    <property type="match status" value="1"/>
</dbReference>
<evidence type="ECO:0000256" key="11">
    <source>
        <dbReference type="ARBA" id="ARBA00023136"/>
    </source>
</evidence>
<dbReference type="EMBL" id="MZXW01000016">
    <property type="protein sequence ID" value="RXT48369.1"/>
    <property type="molecule type" value="Genomic_DNA"/>
</dbReference>
<evidence type="ECO:0000256" key="8">
    <source>
        <dbReference type="ARBA" id="ARBA00022692"/>
    </source>
</evidence>
<keyword evidence="5 12" id="KW-0813">Transport</keyword>
<keyword evidence="14" id="KW-1185">Reference proteome</keyword>
<dbReference type="RefSeq" id="WP_129269863.1">
    <property type="nucleotide sequence ID" value="NZ_MZXW01000016.1"/>
</dbReference>
<proteinExistence type="inferred from homology"/>
<feature type="transmembrane region" description="Helical" evidence="12">
    <location>
        <begin position="12"/>
        <end position="32"/>
    </location>
</feature>
<comment type="similarity">
    <text evidence="3 12">Belongs to the CcmD/CycX/HelD family.</text>
</comment>
<sequence length="61" mass="6757">MIMSLGPYASFIVTSYAAVALVVVILIGWIVLDYRSQTQRLRELDRSGVTRRSGRSAVDTP</sequence>
<dbReference type="GO" id="GO:0017004">
    <property type="term" value="P:cytochrome complex assembly"/>
    <property type="evidence" value="ECO:0007669"/>
    <property type="project" value="UniProtKB-KW"/>
</dbReference>
<dbReference type="GO" id="GO:0015886">
    <property type="term" value="P:heme transport"/>
    <property type="evidence" value="ECO:0007669"/>
    <property type="project" value="InterPro"/>
</dbReference>
<dbReference type="AlphaFoldDB" id="A0A4V1P6P9"/>
<evidence type="ECO:0000256" key="6">
    <source>
        <dbReference type="ARBA" id="ARBA00022475"/>
    </source>
</evidence>
<keyword evidence="10 12" id="KW-1133">Transmembrane helix</keyword>
<evidence type="ECO:0000256" key="5">
    <source>
        <dbReference type="ARBA" id="ARBA00022448"/>
    </source>
</evidence>
<dbReference type="Pfam" id="PF04995">
    <property type="entry name" value="CcmD"/>
    <property type="match status" value="1"/>
</dbReference>
<evidence type="ECO:0000256" key="12">
    <source>
        <dbReference type="RuleBase" id="RU363101"/>
    </source>
</evidence>
<keyword evidence="9 12" id="KW-0201">Cytochrome c-type biogenesis</keyword>
<dbReference type="GO" id="GO:0005886">
    <property type="term" value="C:plasma membrane"/>
    <property type="evidence" value="ECO:0007669"/>
    <property type="project" value="UniProtKB-SubCell"/>
</dbReference>
<accession>A0A4V1P6P9</accession>
<organism evidence="13 14">
    <name type="scientific">Bradyrhizobium betae</name>
    <dbReference type="NCBI Taxonomy" id="244734"/>
    <lineage>
        <taxon>Bacteria</taxon>
        <taxon>Pseudomonadati</taxon>
        <taxon>Pseudomonadota</taxon>
        <taxon>Alphaproteobacteria</taxon>
        <taxon>Hyphomicrobiales</taxon>
        <taxon>Nitrobacteraceae</taxon>
        <taxon>Bradyrhizobium</taxon>
    </lineage>
</organism>
<keyword evidence="11 12" id="KW-0472">Membrane</keyword>
<keyword evidence="6 12" id="KW-1003">Cell membrane</keyword>
<comment type="function">
    <text evidence="1 12">Required for the export of heme to the periplasm for the biogenesis of c-type cytochromes.</text>
</comment>
<comment type="caution">
    <text evidence="13">The sequence shown here is derived from an EMBL/GenBank/DDBJ whole genome shotgun (WGS) entry which is preliminary data.</text>
</comment>
<keyword evidence="8 12" id="KW-0812">Transmembrane</keyword>
<evidence type="ECO:0000313" key="14">
    <source>
        <dbReference type="Proteomes" id="UP000290819"/>
    </source>
</evidence>